<dbReference type="Proteomes" id="UP000185639">
    <property type="component" value="Unassembled WGS sequence"/>
</dbReference>
<dbReference type="OrthoDB" id="5795846at2"/>
<proteinExistence type="predicted"/>
<dbReference type="AlphaFoldDB" id="A0A1N7JP85"/>
<accession>A0A1N7JP85</accession>
<dbReference type="RefSeq" id="WP_076514295.1">
    <property type="nucleotide sequence ID" value="NZ_FTOH01000002.1"/>
</dbReference>
<protein>
    <submittedName>
        <fullName evidence="1">TIGR02444 family protein</fullName>
    </submittedName>
</protein>
<reference evidence="2" key="1">
    <citation type="submission" date="2017-01" db="EMBL/GenBank/DDBJ databases">
        <authorList>
            <person name="Varghese N."/>
            <person name="Submissions S."/>
        </authorList>
    </citation>
    <scope>NUCLEOTIDE SEQUENCE [LARGE SCALE GENOMIC DNA]</scope>
    <source>
        <strain evidence="2">DSM 24913</strain>
    </source>
</reference>
<keyword evidence="2" id="KW-1185">Reference proteome</keyword>
<organism evidence="1 2">
    <name type="scientific">Thalassolituus maritimus</name>
    <dbReference type="NCBI Taxonomy" id="484498"/>
    <lineage>
        <taxon>Bacteria</taxon>
        <taxon>Pseudomonadati</taxon>
        <taxon>Pseudomonadota</taxon>
        <taxon>Gammaproteobacteria</taxon>
        <taxon>Oceanospirillales</taxon>
        <taxon>Oceanospirillaceae</taxon>
        <taxon>Thalassolituus</taxon>
    </lineage>
</organism>
<name>A0A1N7JP85_9GAMM</name>
<dbReference type="EMBL" id="FTOH01000002">
    <property type="protein sequence ID" value="SIS51173.1"/>
    <property type="molecule type" value="Genomic_DNA"/>
</dbReference>
<evidence type="ECO:0000313" key="2">
    <source>
        <dbReference type="Proteomes" id="UP000185639"/>
    </source>
</evidence>
<dbReference type="Pfam" id="PF09523">
    <property type="entry name" value="DUF2390"/>
    <property type="match status" value="1"/>
</dbReference>
<gene>
    <name evidence="1" type="ORF">SAMN05421686_102134</name>
</gene>
<dbReference type="InterPro" id="IPR012659">
    <property type="entry name" value="CHP02444"/>
</dbReference>
<evidence type="ECO:0000313" key="1">
    <source>
        <dbReference type="EMBL" id="SIS51173.1"/>
    </source>
</evidence>
<dbReference type="STRING" id="484498.SAMN05421686_102134"/>
<dbReference type="NCBIfam" id="TIGR02444">
    <property type="entry name" value="TIGR02444 family protein"/>
    <property type="match status" value="1"/>
</dbReference>
<sequence>MAAQFATEAGDGPMDNALWRYALRVYSRSGVEATLLRMQDEHGADILQLLTVLWLSEQGFEVCKESLTDSEYARWKEEMIEPLRQRRRQADRLEHGDLYELLKKAELEAERYGLGILWSKNKDNPADKGRCVASDLMLVCSSEKECKALADFARG</sequence>